<gene>
    <name evidence="2" type="primary">RvY_15759</name>
    <name evidence="2" type="synonym">RvY_15759.2</name>
    <name evidence="2" type="ORF">RvY_15759-2</name>
</gene>
<keyword evidence="3" id="KW-1185">Reference proteome</keyword>
<reference evidence="2 3" key="1">
    <citation type="journal article" date="2016" name="Nat. Commun.">
        <title>Extremotolerant tardigrade genome and improved radiotolerance of human cultured cells by tardigrade-unique protein.</title>
        <authorList>
            <person name="Hashimoto T."/>
            <person name="Horikawa D.D."/>
            <person name="Saito Y."/>
            <person name="Kuwahara H."/>
            <person name="Kozuka-Hata H."/>
            <person name="Shin-I T."/>
            <person name="Minakuchi Y."/>
            <person name="Ohishi K."/>
            <person name="Motoyama A."/>
            <person name="Aizu T."/>
            <person name="Enomoto A."/>
            <person name="Kondo K."/>
            <person name="Tanaka S."/>
            <person name="Hara Y."/>
            <person name="Koshikawa S."/>
            <person name="Sagara H."/>
            <person name="Miura T."/>
            <person name="Yokobori S."/>
            <person name="Miyagawa K."/>
            <person name="Suzuki Y."/>
            <person name="Kubo T."/>
            <person name="Oyama M."/>
            <person name="Kohara Y."/>
            <person name="Fujiyama A."/>
            <person name="Arakawa K."/>
            <person name="Katayama T."/>
            <person name="Toyoda A."/>
            <person name="Kunieda T."/>
        </authorList>
    </citation>
    <scope>NUCLEOTIDE SEQUENCE [LARGE SCALE GENOMIC DNA]</scope>
    <source>
        <strain evidence="2 3">YOKOZUNA-1</strain>
    </source>
</reference>
<dbReference type="EMBL" id="BDGG01000012">
    <property type="protein sequence ID" value="GAV05664.1"/>
    <property type="molecule type" value="Genomic_DNA"/>
</dbReference>
<dbReference type="Proteomes" id="UP000186922">
    <property type="component" value="Unassembled WGS sequence"/>
</dbReference>
<dbReference type="AlphaFoldDB" id="A0A1D1W2S5"/>
<proteinExistence type="predicted"/>
<evidence type="ECO:0000256" key="1">
    <source>
        <dbReference type="SAM" id="MobiDB-lite"/>
    </source>
</evidence>
<sequence length="113" mass="13277">MVSERHNEQEKAWKEPIPDQEKKASSHDLEGTVALRWIAKAWQVRRTLQPGHLYREEHGRIDWFWLRWGQVRADGAPFQSSSAWLEGVARTIPSLDGHLLRIRASSSFYWCHD</sequence>
<accession>A0A1D1W2S5</accession>
<name>A0A1D1W2S5_RAMVA</name>
<feature type="region of interest" description="Disordered" evidence="1">
    <location>
        <begin position="1"/>
        <end position="28"/>
    </location>
</feature>
<protein>
    <submittedName>
        <fullName evidence="2">Uncharacterized protein</fullName>
    </submittedName>
</protein>
<evidence type="ECO:0000313" key="3">
    <source>
        <dbReference type="Proteomes" id="UP000186922"/>
    </source>
</evidence>
<organism evidence="2 3">
    <name type="scientific">Ramazzottius varieornatus</name>
    <name type="common">Water bear</name>
    <name type="synonym">Tardigrade</name>
    <dbReference type="NCBI Taxonomy" id="947166"/>
    <lineage>
        <taxon>Eukaryota</taxon>
        <taxon>Metazoa</taxon>
        <taxon>Ecdysozoa</taxon>
        <taxon>Tardigrada</taxon>
        <taxon>Eutardigrada</taxon>
        <taxon>Parachela</taxon>
        <taxon>Hypsibioidea</taxon>
        <taxon>Ramazzottiidae</taxon>
        <taxon>Ramazzottius</taxon>
    </lineage>
</organism>
<comment type="caution">
    <text evidence="2">The sequence shown here is derived from an EMBL/GenBank/DDBJ whole genome shotgun (WGS) entry which is preliminary data.</text>
</comment>
<evidence type="ECO:0000313" key="2">
    <source>
        <dbReference type="EMBL" id="GAV05664.1"/>
    </source>
</evidence>